<keyword evidence="2" id="KW-1185">Reference proteome</keyword>
<accession>A0A6A6QMX5</accession>
<organism evidence="1 2">
    <name type="scientific">Lophium mytilinum</name>
    <dbReference type="NCBI Taxonomy" id="390894"/>
    <lineage>
        <taxon>Eukaryota</taxon>
        <taxon>Fungi</taxon>
        <taxon>Dikarya</taxon>
        <taxon>Ascomycota</taxon>
        <taxon>Pezizomycotina</taxon>
        <taxon>Dothideomycetes</taxon>
        <taxon>Pleosporomycetidae</taxon>
        <taxon>Mytilinidiales</taxon>
        <taxon>Mytilinidiaceae</taxon>
        <taxon>Lophium</taxon>
    </lineage>
</organism>
<evidence type="ECO:0000313" key="2">
    <source>
        <dbReference type="Proteomes" id="UP000799750"/>
    </source>
</evidence>
<reference evidence="1" key="1">
    <citation type="journal article" date="2020" name="Stud. Mycol.">
        <title>101 Dothideomycetes genomes: a test case for predicting lifestyles and emergence of pathogens.</title>
        <authorList>
            <person name="Haridas S."/>
            <person name="Albert R."/>
            <person name="Binder M."/>
            <person name="Bloem J."/>
            <person name="Labutti K."/>
            <person name="Salamov A."/>
            <person name="Andreopoulos B."/>
            <person name="Baker S."/>
            <person name="Barry K."/>
            <person name="Bills G."/>
            <person name="Bluhm B."/>
            <person name="Cannon C."/>
            <person name="Castanera R."/>
            <person name="Culley D."/>
            <person name="Daum C."/>
            <person name="Ezra D."/>
            <person name="Gonzalez J."/>
            <person name="Henrissat B."/>
            <person name="Kuo A."/>
            <person name="Liang C."/>
            <person name="Lipzen A."/>
            <person name="Lutzoni F."/>
            <person name="Magnuson J."/>
            <person name="Mondo S."/>
            <person name="Nolan M."/>
            <person name="Ohm R."/>
            <person name="Pangilinan J."/>
            <person name="Park H.-J."/>
            <person name="Ramirez L."/>
            <person name="Alfaro M."/>
            <person name="Sun H."/>
            <person name="Tritt A."/>
            <person name="Yoshinaga Y."/>
            <person name="Zwiers L.-H."/>
            <person name="Turgeon B."/>
            <person name="Goodwin S."/>
            <person name="Spatafora J."/>
            <person name="Crous P."/>
            <person name="Grigoriev I."/>
        </authorList>
    </citation>
    <scope>NUCLEOTIDE SEQUENCE</scope>
    <source>
        <strain evidence="1">CBS 269.34</strain>
    </source>
</reference>
<dbReference type="AlphaFoldDB" id="A0A6A6QMX5"/>
<proteinExistence type="predicted"/>
<protein>
    <submittedName>
        <fullName evidence="1">Uncharacterized protein</fullName>
    </submittedName>
</protein>
<name>A0A6A6QMX5_9PEZI</name>
<evidence type="ECO:0000313" key="1">
    <source>
        <dbReference type="EMBL" id="KAF2493735.1"/>
    </source>
</evidence>
<sequence length="152" mass="17277">MAIATSLFATHPALLGRTHPFSMARRSRNEPTPTYPSSQFIKGSHFTQYPISKVTDRIPSLPSWSWVGWDGELLMETFSVHGKHTPAKVTVSLELKNGQLLGWDDFQRRYEELNDYTCFSHAIHLSAPVAKAYAKRDKDGNFQCLFRLTNGF</sequence>
<dbReference type="EMBL" id="MU004191">
    <property type="protein sequence ID" value="KAF2493735.1"/>
    <property type="molecule type" value="Genomic_DNA"/>
</dbReference>
<gene>
    <name evidence="1" type="ORF">BU16DRAFT_527945</name>
</gene>
<dbReference type="Proteomes" id="UP000799750">
    <property type="component" value="Unassembled WGS sequence"/>
</dbReference>